<evidence type="ECO:0000313" key="3">
    <source>
        <dbReference type="Proteomes" id="UP000016930"/>
    </source>
</evidence>
<name>M2RR61_CERS8</name>
<feature type="region of interest" description="Disordered" evidence="1">
    <location>
        <begin position="102"/>
        <end position="171"/>
    </location>
</feature>
<reference evidence="2 3" key="1">
    <citation type="journal article" date="2012" name="Proc. Natl. Acad. Sci. U.S.A.">
        <title>Comparative genomics of Ceriporiopsis subvermispora and Phanerochaete chrysosporium provide insight into selective ligninolysis.</title>
        <authorList>
            <person name="Fernandez-Fueyo E."/>
            <person name="Ruiz-Duenas F.J."/>
            <person name="Ferreira P."/>
            <person name="Floudas D."/>
            <person name="Hibbett D.S."/>
            <person name="Canessa P."/>
            <person name="Larrondo L.F."/>
            <person name="James T.Y."/>
            <person name="Seelenfreund D."/>
            <person name="Lobos S."/>
            <person name="Polanco R."/>
            <person name="Tello M."/>
            <person name="Honda Y."/>
            <person name="Watanabe T."/>
            <person name="Watanabe T."/>
            <person name="Ryu J.S."/>
            <person name="Kubicek C.P."/>
            <person name="Schmoll M."/>
            <person name="Gaskell J."/>
            <person name="Hammel K.E."/>
            <person name="St John F.J."/>
            <person name="Vanden Wymelenberg A."/>
            <person name="Sabat G."/>
            <person name="Splinter BonDurant S."/>
            <person name="Syed K."/>
            <person name="Yadav J.S."/>
            <person name="Doddapaneni H."/>
            <person name="Subramanian V."/>
            <person name="Lavin J.L."/>
            <person name="Oguiza J.A."/>
            <person name="Perez G."/>
            <person name="Pisabarro A.G."/>
            <person name="Ramirez L."/>
            <person name="Santoyo F."/>
            <person name="Master E."/>
            <person name="Coutinho P.M."/>
            <person name="Henrissat B."/>
            <person name="Lombard V."/>
            <person name="Magnuson J.K."/>
            <person name="Kuees U."/>
            <person name="Hori C."/>
            <person name="Igarashi K."/>
            <person name="Samejima M."/>
            <person name="Held B.W."/>
            <person name="Barry K.W."/>
            <person name="LaButti K.M."/>
            <person name="Lapidus A."/>
            <person name="Lindquist E.A."/>
            <person name="Lucas S.M."/>
            <person name="Riley R."/>
            <person name="Salamov A.A."/>
            <person name="Hoffmeister D."/>
            <person name="Schwenk D."/>
            <person name="Hadar Y."/>
            <person name="Yarden O."/>
            <person name="de Vries R.P."/>
            <person name="Wiebenga A."/>
            <person name="Stenlid J."/>
            <person name="Eastwood D."/>
            <person name="Grigoriev I.V."/>
            <person name="Berka R.M."/>
            <person name="Blanchette R.A."/>
            <person name="Kersten P."/>
            <person name="Martinez A.T."/>
            <person name="Vicuna R."/>
            <person name="Cullen D."/>
        </authorList>
    </citation>
    <scope>NUCLEOTIDE SEQUENCE [LARGE SCALE GENOMIC DNA]</scope>
    <source>
        <strain evidence="2 3">B</strain>
    </source>
</reference>
<accession>M2RR61</accession>
<feature type="region of interest" description="Disordered" evidence="1">
    <location>
        <begin position="203"/>
        <end position="262"/>
    </location>
</feature>
<feature type="compositionally biased region" description="Polar residues" evidence="1">
    <location>
        <begin position="144"/>
        <end position="153"/>
    </location>
</feature>
<dbReference type="Proteomes" id="UP000016930">
    <property type="component" value="Unassembled WGS sequence"/>
</dbReference>
<dbReference type="AlphaFoldDB" id="M2RR61"/>
<proteinExistence type="predicted"/>
<evidence type="ECO:0000256" key="1">
    <source>
        <dbReference type="SAM" id="MobiDB-lite"/>
    </source>
</evidence>
<keyword evidence="3" id="KW-1185">Reference proteome</keyword>
<feature type="region of interest" description="Disordered" evidence="1">
    <location>
        <begin position="302"/>
        <end position="331"/>
    </location>
</feature>
<gene>
    <name evidence="2" type="ORF">CERSUDRAFT_91670</name>
</gene>
<evidence type="ECO:0000313" key="2">
    <source>
        <dbReference type="EMBL" id="EMD40917.1"/>
    </source>
</evidence>
<organism evidence="2 3">
    <name type="scientific">Ceriporiopsis subvermispora (strain B)</name>
    <name type="common">White-rot fungus</name>
    <name type="synonym">Gelatoporia subvermispora</name>
    <dbReference type="NCBI Taxonomy" id="914234"/>
    <lineage>
        <taxon>Eukaryota</taxon>
        <taxon>Fungi</taxon>
        <taxon>Dikarya</taxon>
        <taxon>Basidiomycota</taxon>
        <taxon>Agaricomycotina</taxon>
        <taxon>Agaricomycetes</taxon>
        <taxon>Polyporales</taxon>
        <taxon>Gelatoporiaceae</taxon>
        <taxon>Gelatoporia</taxon>
    </lineage>
</organism>
<sequence>MRHLGPLLELPLEQFLLDPHIVATSSARTSNKRPHSPGNPSQYSPAKRRILHDEGIFTATKTTKTPLLSESGRFAPSHFNRLLSGPGSPARKLEFGMSSKRRLDEGERHDAGRKAHDSIPDASVLLSSTKLAPSPKLVTRRSVKPSSTSSNTHEPGMDIYCSPQRQPTTDREAFLSPCQSTLLPNRQPHHYPGFDVYQDTRAVGSEVPSSPPTEEKPFLSAPHQRVRRDKESEKENMPPRRKPVKSVKSDASHPASTAWEKAGLLSPHVKRSVVEDLDEPMQITPKPKKIVYSGLAKGRGVCATPTRQAPGGITSPGDDRMLITPGRTPLGKDEVKLRRQALEDEVDGLCATDSDEEMMI</sequence>
<dbReference type="HOGENOM" id="CLU_065837_0_0_1"/>
<protein>
    <submittedName>
        <fullName evidence="2">Uncharacterized protein</fullName>
    </submittedName>
</protein>
<feature type="compositionally biased region" description="Basic and acidic residues" evidence="1">
    <location>
        <begin position="228"/>
        <end position="238"/>
    </location>
</feature>
<feature type="compositionally biased region" description="Basic and acidic residues" evidence="1">
    <location>
        <begin position="102"/>
        <end position="119"/>
    </location>
</feature>
<feature type="region of interest" description="Disordered" evidence="1">
    <location>
        <begin position="26"/>
        <end position="47"/>
    </location>
</feature>
<dbReference type="EMBL" id="KB445792">
    <property type="protein sequence ID" value="EMD40917.1"/>
    <property type="molecule type" value="Genomic_DNA"/>
</dbReference>
<dbReference type="OrthoDB" id="3211926at2759"/>